<accession>A0A9P5PHD5</accession>
<sequence>MPVRSSRIVEIDFTDWESAQPYGLFHWGPHRHRSPSRVPSRSLHINLDLFSLGERYAGSGTGGISIISALCTTPLPFPAPFPAARSCSPSRSEALVNFGTGGGGIILIFIVWILAAQAPAPVQVGSEAKAECGICSVVSPSPSTVSMRRHRSTMKETRRRRRRRHLRRSLLDISAQFLSLLVCSYSCYTPTHMSHYRMCSRCLAR</sequence>
<dbReference type="EMBL" id="JADNRY010000164">
    <property type="protein sequence ID" value="KAF9062697.1"/>
    <property type="molecule type" value="Genomic_DNA"/>
</dbReference>
<protein>
    <submittedName>
        <fullName evidence="3">Uncharacterized protein</fullName>
    </submittedName>
</protein>
<evidence type="ECO:0000256" key="2">
    <source>
        <dbReference type="SAM" id="Phobius"/>
    </source>
</evidence>
<name>A0A9P5PHD5_9AGAR</name>
<gene>
    <name evidence="3" type="ORF">BDP27DRAFT_274252</name>
</gene>
<reference evidence="3" key="1">
    <citation type="submission" date="2020-11" db="EMBL/GenBank/DDBJ databases">
        <authorList>
            <consortium name="DOE Joint Genome Institute"/>
            <person name="Ahrendt S."/>
            <person name="Riley R."/>
            <person name="Andreopoulos W."/>
            <person name="Labutti K."/>
            <person name="Pangilinan J."/>
            <person name="Ruiz-Duenas F.J."/>
            <person name="Barrasa J.M."/>
            <person name="Sanchez-Garcia M."/>
            <person name="Camarero S."/>
            <person name="Miyauchi S."/>
            <person name="Serrano A."/>
            <person name="Linde D."/>
            <person name="Babiker R."/>
            <person name="Drula E."/>
            <person name="Ayuso-Fernandez I."/>
            <person name="Pacheco R."/>
            <person name="Padilla G."/>
            <person name="Ferreira P."/>
            <person name="Barriuso J."/>
            <person name="Kellner H."/>
            <person name="Castanera R."/>
            <person name="Alfaro M."/>
            <person name="Ramirez L."/>
            <person name="Pisabarro A.G."/>
            <person name="Kuo A."/>
            <person name="Tritt A."/>
            <person name="Lipzen A."/>
            <person name="He G."/>
            <person name="Yan M."/>
            <person name="Ng V."/>
            <person name="Cullen D."/>
            <person name="Martin F."/>
            <person name="Rosso M.-N."/>
            <person name="Henrissat B."/>
            <person name="Hibbett D."/>
            <person name="Martinez A.T."/>
            <person name="Grigoriev I.V."/>
        </authorList>
    </citation>
    <scope>NUCLEOTIDE SEQUENCE</scope>
    <source>
        <strain evidence="3">AH 40177</strain>
    </source>
</reference>
<comment type="caution">
    <text evidence="3">The sequence shown here is derived from an EMBL/GenBank/DDBJ whole genome shotgun (WGS) entry which is preliminary data.</text>
</comment>
<evidence type="ECO:0000256" key="1">
    <source>
        <dbReference type="SAM" id="MobiDB-lite"/>
    </source>
</evidence>
<dbReference type="Proteomes" id="UP000772434">
    <property type="component" value="Unassembled WGS sequence"/>
</dbReference>
<feature type="region of interest" description="Disordered" evidence="1">
    <location>
        <begin position="143"/>
        <end position="163"/>
    </location>
</feature>
<keyword evidence="2" id="KW-1133">Transmembrane helix</keyword>
<keyword evidence="2" id="KW-0472">Membrane</keyword>
<evidence type="ECO:0000313" key="4">
    <source>
        <dbReference type="Proteomes" id="UP000772434"/>
    </source>
</evidence>
<organism evidence="3 4">
    <name type="scientific">Rhodocollybia butyracea</name>
    <dbReference type="NCBI Taxonomy" id="206335"/>
    <lineage>
        <taxon>Eukaryota</taxon>
        <taxon>Fungi</taxon>
        <taxon>Dikarya</taxon>
        <taxon>Basidiomycota</taxon>
        <taxon>Agaricomycotina</taxon>
        <taxon>Agaricomycetes</taxon>
        <taxon>Agaricomycetidae</taxon>
        <taxon>Agaricales</taxon>
        <taxon>Marasmiineae</taxon>
        <taxon>Omphalotaceae</taxon>
        <taxon>Rhodocollybia</taxon>
    </lineage>
</organism>
<feature type="transmembrane region" description="Helical" evidence="2">
    <location>
        <begin position="95"/>
        <end position="116"/>
    </location>
</feature>
<feature type="compositionally biased region" description="Basic residues" evidence="1">
    <location>
        <begin position="147"/>
        <end position="163"/>
    </location>
</feature>
<proteinExistence type="predicted"/>
<dbReference type="AlphaFoldDB" id="A0A9P5PHD5"/>
<keyword evidence="4" id="KW-1185">Reference proteome</keyword>
<evidence type="ECO:0000313" key="3">
    <source>
        <dbReference type="EMBL" id="KAF9062697.1"/>
    </source>
</evidence>
<keyword evidence="2" id="KW-0812">Transmembrane</keyword>